<dbReference type="EMBL" id="QRGR01000061">
    <property type="protein sequence ID" value="RDV10377.1"/>
    <property type="molecule type" value="Genomic_DNA"/>
</dbReference>
<organism evidence="1 2">
    <name type="scientific">Pontibacter diazotrophicus</name>
    <dbReference type="NCBI Taxonomy" id="1400979"/>
    <lineage>
        <taxon>Bacteria</taxon>
        <taxon>Pseudomonadati</taxon>
        <taxon>Bacteroidota</taxon>
        <taxon>Cytophagia</taxon>
        <taxon>Cytophagales</taxon>
        <taxon>Hymenobacteraceae</taxon>
        <taxon>Pontibacter</taxon>
    </lineage>
</organism>
<gene>
    <name evidence="1" type="ORF">DXT99_26435</name>
</gene>
<reference evidence="2" key="1">
    <citation type="submission" date="2018-08" db="EMBL/GenBank/DDBJ databases">
        <authorList>
            <person name="Liu Z.-W."/>
            <person name="Du Z.-J."/>
        </authorList>
    </citation>
    <scope>NUCLEOTIDE SEQUENCE [LARGE SCALE GENOMIC DNA]</scope>
    <source>
        <strain evidence="2">H4X</strain>
    </source>
</reference>
<dbReference type="Proteomes" id="UP000256708">
    <property type="component" value="Unassembled WGS sequence"/>
</dbReference>
<comment type="caution">
    <text evidence="1">The sequence shown here is derived from an EMBL/GenBank/DDBJ whole genome shotgun (WGS) entry which is preliminary data.</text>
</comment>
<sequence length="73" mass="8522">MKNRLPKELVTISLTDMDFIALELDINNCNIEIKWLRQTNSDEYQRGLKVALTIALELKKELRKTNALVEAYQ</sequence>
<evidence type="ECO:0000313" key="2">
    <source>
        <dbReference type="Proteomes" id="UP000256708"/>
    </source>
</evidence>
<name>A0A3D8KZK4_9BACT</name>
<keyword evidence="2" id="KW-1185">Reference proteome</keyword>
<protein>
    <submittedName>
        <fullName evidence="1">Uncharacterized protein</fullName>
    </submittedName>
</protein>
<proteinExistence type="predicted"/>
<dbReference type="RefSeq" id="WP_115568603.1">
    <property type="nucleotide sequence ID" value="NZ_QRGR01000061.1"/>
</dbReference>
<evidence type="ECO:0000313" key="1">
    <source>
        <dbReference type="EMBL" id="RDV10377.1"/>
    </source>
</evidence>
<dbReference type="OrthoDB" id="9950787at2"/>
<accession>A0A3D8KZK4</accession>
<dbReference type="AlphaFoldDB" id="A0A3D8KZK4"/>